<proteinExistence type="predicted"/>
<dbReference type="PANTHER" id="PTHR24211">
    <property type="entry name" value="LIM DOMAIN-CONTAINING PROTEIN"/>
    <property type="match status" value="1"/>
</dbReference>
<evidence type="ECO:0000256" key="2">
    <source>
        <dbReference type="ARBA" id="ARBA00022737"/>
    </source>
</evidence>
<dbReference type="InterPro" id="IPR010442">
    <property type="entry name" value="PET_domain"/>
</dbReference>
<evidence type="ECO:0000256" key="4">
    <source>
        <dbReference type="ARBA" id="ARBA00023038"/>
    </source>
</evidence>
<sequence>MENISKLEERLEQSRKQRKILKHELGAGKSCLSCKEKCVGGLNLHFWRKICINCKCPKSNHDLLPEDYDESHIFDVLGVKIPDHKNLYKYIRKNPTTHVPNDDKKEVEWIPIVSEMDDAKRNEKINKYFEELGEKQIPFKNSDASKNRKIQSTMQLPPHDFNPEKCDNLSEIEASKLKHYVDNLKRNYFGQGQVDVVENSSINPFNMTKTNLNAINNNENVAEMFQKLNMGNIELLCRGCGKDITGAFVKAERLGKGSQWHPKCFKCKSCSQLLVDLIYFHYNNEIYCARDLAAIMEIPRCAACDELILVSEFTLADNKNYHLKHFCCGNCDKTLAGFKYVNDEKTNNPVCLSCYDLIYANKCSICTEIIAPNEEGLSFKEIHYHLKCFNCSNKNCNKQLIGSRFCIKADIPFCSASCVNSVKMTN</sequence>
<evidence type="ECO:0000313" key="8">
    <source>
        <dbReference type="EMBL" id="CAG9799176.1"/>
    </source>
</evidence>
<dbReference type="SMART" id="SM00132">
    <property type="entry name" value="LIM"/>
    <property type="match status" value="3"/>
</dbReference>
<feature type="domain" description="LIM zinc-binding" evidence="6">
    <location>
        <begin position="235"/>
        <end position="298"/>
    </location>
</feature>
<gene>
    <name evidence="8" type="ORF">CHIRRI_LOCUS2148</name>
</gene>
<evidence type="ECO:0000256" key="3">
    <source>
        <dbReference type="ARBA" id="ARBA00022833"/>
    </source>
</evidence>
<feature type="domain" description="PET" evidence="7">
    <location>
        <begin position="94"/>
        <end position="202"/>
    </location>
</feature>
<dbReference type="PANTHER" id="PTHR24211:SF22">
    <property type="entry name" value="TESTIN"/>
    <property type="match status" value="1"/>
</dbReference>
<evidence type="ECO:0008006" key="10">
    <source>
        <dbReference type="Google" id="ProtNLM"/>
    </source>
</evidence>
<dbReference type="EMBL" id="OU895877">
    <property type="protein sequence ID" value="CAG9799176.1"/>
    <property type="molecule type" value="Genomic_DNA"/>
</dbReference>
<evidence type="ECO:0000259" key="7">
    <source>
        <dbReference type="PROSITE" id="PS51303"/>
    </source>
</evidence>
<dbReference type="Proteomes" id="UP001153620">
    <property type="component" value="Chromosome 1"/>
</dbReference>
<reference evidence="8" key="1">
    <citation type="submission" date="2022-01" db="EMBL/GenBank/DDBJ databases">
        <authorList>
            <person name="King R."/>
        </authorList>
    </citation>
    <scope>NUCLEOTIDE SEQUENCE</scope>
</reference>
<dbReference type="PROSITE" id="PS00478">
    <property type="entry name" value="LIM_DOMAIN_1"/>
    <property type="match status" value="2"/>
</dbReference>
<dbReference type="FunFam" id="2.10.110.10:FF:000005">
    <property type="entry name" value="Testin isoform 1"/>
    <property type="match status" value="1"/>
</dbReference>
<protein>
    <recommendedName>
        <fullName evidence="10">Testin</fullName>
    </recommendedName>
</protein>
<keyword evidence="9" id="KW-1185">Reference proteome</keyword>
<dbReference type="InterPro" id="IPR001781">
    <property type="entry name" value="Znf_LIM"/>
</dbReference>
<dbReference type="InterPro" id="IPR047120">
    <property type="entry name" value="Pk/Esn/Tes"/>
</dbReference>
<dbReference type="Gene3D" id="2.10.110.10">
    <property type="entry name" value="Cysteine Rich Protein"/>
    <property type="match status" value="3"/>
</dbReference>
<evidence type="ECO:0000256" key="1">
    <source>
        <dbReference type="ARBA" id="ARBA00022723"/>
    </source>
</evidence>
<name>A0A9N9RL19_9DIPT</name>
<keyword evidence="1 5" id="KW-0479">Metal-binding</keyword>
<dbReference type="Pfam" id="PF00412">
    <property type="entry name" value="LIM"/>
    <property type="match status" value="3"/>
</dbReference>
<dbReference type="PROSITE" id="PS50023">
    <property type="entry name" value="LIM_DOMAIN_2"/>
    <property type="match status" value="2"/>
</dbReference>
<dbReference type="Pfam" id="PF06297">
    <property type="entry name" value="PET"/>
    <property type="match status" value="1"/>
</dbReference>
<dbReference type="AlphaFoldDB" id="A0A9N9RL19"/>
<dbReference type="OrthoDB" id="10069167at2759"/>
<dbReference type="PROSITE" id="PS51303">
    <property type="entry name" value="PET"/>
    <property type="match status" value="1"/>
</dbReference>
<dbReference type="GO" id="GO:0008270">
    <property type="term" value="F:zinc ion binding"/>
    <property type="evidence" value="ECO:0007669"/>
    <property type="project" value="InterPro"/>
</dbReference>
<keyword evidence="4 5" id="KW-0440">LIM domain</keyword>
<feature type="domain" description="LIM zinc-binding" evidence="6">
    <location>
        <begin position="299"/>
        <end position="361"/>
    </location>
</feature>
<accession>A0A9N9RL19</accession>
<evidence type="ECO:0000256" key="5">
    <source>
        <dbReference type="PROSITE-ProRule" id="PRU00125"/>
    </source>
</evidence>
<evidence type="ECO:0000259" key="6">
    <source>
        <dbReference type="PROSITE" id="PS50023"/>
    </source>
</evidence>
<reference evidence="8" key="2">
    <citation type="submission" date="2022-10" db="EMBL/GenBank/DDBJ databases">
        <authorList>
            <consortium name="ENA_rothamsted_submissions"/>
            <consortium name="culmorum"/>
            <person name="King R."/>
        </authorList>
    </citation>
    <scope>NUCLEOTIDE SEQUENCE</scope>
</reference>
<keyword evidence="3 5" id="KW-0862">Zinc</keyword>
<keyword evidence="2" id="KW-0677">Repeat</keyword>
<organism evidence="8 9">
    <name type="scientific">Chironomus riparius</name>
    <dbReference type="NCBI Taxonomy" id="315576"/>
    <lineage>
        <taxon>Eukaryota</taxon>
        <taxon>Metazoa</taxon>
        <taxon>Ecdysozoa</taxon>
        <taxon>Arthropoda</taxon>
        <taxon>Hexapoda</taxon>
        <taxon>Insecta</taxon>
        <taxon>Pterygota</taxon>
        <taxon>Neoptera</taxon>
        <taxon>Endopterygota</taxon>
        <taxon>Diptera</taxon>
        <taxon>Nematocera</taxon>
        <taxon>Chironomoidea</taxon>
        <taxon>Chironomidae</taxon>
        <taxon>Chironominae</taxon>
        <taxon>Chironomus</taxon>
    </lineage>
</organism>
<evidence type="ECO:0000313" key="9">
    <source>
        <dbReference type="Proteomes" id="UP001153620"/>
    </source>
</evidence>
<dbReference type="SUPFAM" id="SSF57716">
    <property type="entry name" value="Glucocorticoid receptor-like (DNA-binding domain)"/>
    <property type="match status" value="2"/>
</dbReference>